<keyword evidence="3 6" id="KW-0032">Aminotransferase</keyword>
<dbReference type="Gene3D" id="3.90.1150.10">
    <property type="entry name" value="Aspartate Aminotransferase, domain 1"/>
    <property type="match status" value="1"/>
</dbReference>
<reference evidence="8 9" key="1">
    <citation type="journal article" date="2013" name="Genome Announc.">
        <title>Genome Sequence of the Sulfate-Reducing Bacterium Desulfotomaculum hydrothermale Lam5(T).</title>
        <authorList>
            <person name="Amin O."/>
            <person name="Fardeau M.L."/>
            <person name="Valette O."/>
            <person name="Hirschler-Rea A."/>
            <person name="Barbe V."/>
            <person name="Medigue C."/>
            <person name="Vacherie B."/>
            <person name="Ollivier B."/>
            <person name="Bertin P.N."/>
            <person name="Dolla A."/>
        </authorList>
    </citation>
    <scope>NUCLEOTIDE SEQUENCE [LARGE SCALE GENOMIC DNA]</scope>
    <source>
        <strain evidence="9">Lam5 / DSM 18033</strain>
    </source>
</reference>
<evidence type="ECO:0000256" key="1">
    <source>
        <dbReference type="ARBA" id="ARBA00001933"/>
    </source>
</evidence>
<dbReference type="SUPFAM" id="SSF53383">
    <property type="entry name" value="PLP-dependent transferases"/>
    <property type="match status" value="1"/>
</dbReference>
<dbReference type="PROSITE" id="PS00105">
    <property type="entry name" value="AA_TRANSFER_CLASS_1"/>
    <property type="match status" value="1"/>
</dbReference>
<protein>
    <recommendedName>
        <fullName evidence="6">Aminotransferase</fullName>
        <ecNumber evidence="6">2.6.1.-</ecNumber>
    </recommendedName>
</protein>
<keyword evidence="9" id="KW-1185">Reference proteome</keyword>
<keyword evidence="4 6" id="KW-0808">Transferase</keyword>
<dbReference type="Proteomes" id="UP000009315">
    <property type="component" value="Unassembled WGS sequence"/>
</dbReference>
<gene>
    <name evidence="8" type="primary">yugH</name>
    <name evidence="8" type="ORF">DESHY_30080</name>
</gene>
<dbReference type="InterPro" id="IPR004838">
    <property type="entry name" value="NHTrfase_class1_PyrdxlP-BS"/>
</dbReference>
<proteinExistence type="inferred from homology"/>
<dbReference type="RefSeq" id="WP_008411785.1">
    <property type="nucleotide sequence ID" value="NZ_CAOS01000010.1"/>
</dbReference>
<dbReference type="EMBL" id="CAOS01000010">
    <property type="protein sequence ID" value="CCO08390.1"/>
    <property type="molecule type" value="Genomic_DNA"/>
</dbReference>
<comment type="similarity">
    <text evidence="2 6">Belongs to the class-I pyridoxal-phosphate-dependent aminotransferase family.</text>
</comment>
<evidence type="ECO:0000259" key="7">
    <source>
        <dbReference type="Pfam" id="PF00155"/>
    </source>
</evidence>
<dbReference type="GO" id="GO:0006520">
    <property type="term" value="P:amino acid metabolic process"/>
    <property type="evidence" value="ECO:0007669"/>
    <property type="project" value="InterPro"/>
</dbReference>
<evidence type="ECO:0000313" key="8">
    <source>
        <dbReference type="EMBL" id="CCO08390.1"/>
    </source>
</evidence>
<dbReference type="InterPro" id="IPR015421">
    <property type="entry name" value="PyrdxlP-dep_Trfase_major"/>
</dbReference>
<evidence type="ECO:0000256" key="4">
    <source>
        <dbReference type="ARBA" id="ARBA00022679"/>
    </source>
</evidence>
<dbReference type="InterPro" id="IPR004839">
    <property type="entry name" value="Aminotransferase_I/II_large"/>
</dbReference>
<dbReference type="AlphaFoldDB" id="K8DZI9"/>
<evidence type="ECO:0000256" key="3">
    <source>
        <dbReference type="ARBA" id="ARBA00022576"/>
    </source>
</evidence>
<sequence length="399" mass="43976">MSTGKWTDYINPAVQNMPPSGIRRFFDLAAEMEGVISLGVGEPDFATPWHIRESCIYSLHRGRTSYTSNQGLPELREEIARYLAGQGAVYDPRRELLVTVGVSEALDLALRTVIQPGDEVIIPTPCYVSYIPCTTLAGGVPVTVATRLEDNFRLTADRLEAAITPRTKALLLCYPNNPTGAVMDRQSLLAIAEVVAKHDLLVISDEIYDRLTYTGRHTCFAALPGMRDRTILLNGFSKAYAMTGWRLGYAAAHPDFIAAMTKIHQYTMLCAPITAQVAALEALRHGQSAMEQMVAQYNRRRRLVLQGFKEIGLPCFEPGGAFYAFPYIGHTGLSAAEFAENLLREEKVAVIPGDVFGPGGEQCIRCSYASSVDDLTEAVKRMGRFIKNRTAGRARVVYL</sequence>
<dbReference type="FunFam" id="3.40.640.10:FF:000033">
    <property type="entry name" value="Aspartate aminotransferase"/>
    <property type="match status" value="1"/>
</dbReference>
<dbReference type="PANTHER" id="PTHR46383:SF3">
    <property type="entry name" value="ASPARTATE AMINOTRANSFERASE-RELATED"/>
    <property type="match status" value="1"/>
</dbReference>
<keyword evidence="5" id="KW-0663">Pyridoxal phosphate</keyword>
<dbReference type="STRING" id="1121428.DESHY_30080"/>
<dbReference type="OrthoDB" id="9803354at2"/>
<name>K8DZI9_9FIRM</name>
<dbReference type="PANTHER" id="PTHR46383">
    <property type="entry name" value="ASPARTATE AMINOTRANSFERASE"/>
    <property type="match status" value="1"/>
</dbReference>
<dbReference type="EC" id="2.6.1.-" evidence="6"/>
<accession>K8DZI9</accession>
<evidence type="ECO:0000256" key="5">
    <source>
        <dbReference type="ARBA" id="ARBA00022898"/>
    </source>
</evidence>
<evidence type="ECO:0000313" key="9">
    <source>
        <dbReference type="Proteomes" id="UP000009315"/>
    </source>
</evidence>
<dbReference type="Gene3D" id="3.40.640.10">
    <property type="entry name" value="Type I PLP-dependent aspartate aminotransferase-like (Major domain)"/>
    <property type="match status" value="1"/>
</dbReference>
<evidence type="ECO:0000256" key="6">
    <source>
        <dbReference type="RuleBase" id="RU000481"/>
    </source>
</evidence>
<comment type="caution">
    <text evidence="8">The sequence shown here is derived from an EMBL/GenBank/DDBJ whole genome shotgun (WGS) entry which is preliminary data.</text>
</comment>
<comment type="cofactor">
    <cofactor evidence="1 6">
        <name>pyridoxal 5'-phosphate</name>
        <dbReference type="ChEBI" id="CHEBI:597326"/>
    </cofactor>
</comment>
<dbReference type="InterPro" id="IPR050596">
    <property type="entry name" value="AspAT/PAT-like"/>
</dbReference>
<feature type="domain" description="Aminotransferase class I/classII large" evidence="7">
    <location>
        <begin position="34"/>
        <end position="381"/>
    </location>
</feature>
<organism evidence="8 9">
    <name type="scientific">Desulforamulus hydrothermalis Lam5 = DSM 18033</name>
    <dbReference type="NCBI Taxonomy" id="1121428"/>
    <lineage>
        <taxon>Bacteria</taxon>
        <taxon>Bacillati</taxon>
        <taxon>Bacillota</taxon>
        <taxon>Clostridia</taxon>
        <taxon>Eubacteriales</taxon>
        <taxon>Peptococcaceae</taxon>
        <taxon>Desulforamulus</taxon>
    </lineage>
</organism>
<dbReference type="GO" id="GO:0030170">
    <property type="term" value="F:pyridoxal phosphate binding"/>
    <property type="evidence" value="ECO:0007669"/>
    <property type="project" value="InterPro"/>
</dbReference>
<dbReference type="CDD" id="cd00609">
    <property type="entry name" value="AAT_like"/>
    <property type="match status" value="1"/>
</dbReference>
<dbReference type="eggNOG" id="COG0436">
    <property type="taxonomic scope" value="Bacteria"/>
</dbReference>
<dbReference type="GO" id="GO:0008483">
    <property type="term" value="F:transaminase activity"/>
    <property type="evidence" value="ECO:0007669"/>
    <property type="project" value="UniProtKB-KW"/>
</dbReference>
<evidence type="ECO:0000256" key="2">
    <source>
        <dbReference type="ARBA" id="ARBA00007441"/>
    </source>
</evidence>
<dbReference type="InterPro" id="IPR015422">
    <property type="entry name" value="PyrdxlP-dep_Trfase_small"/>
</dbReference>
<dbReference type="InterPro" id="IPR015424">
    <property type="entry name" value="PyrdxlP-dep_Trfase"/>
</dbReference>
<dbReference type="Pfam" id="PF00155">
    <property type="entry name" value="Aminotran_1_2"/>
    <property type="match status" value="1"/>
</dbReference>